<dbReference type="Pfam" id="PF14215">
    <property type="entry name" value="bHLH-MYC_N"/>
    <property type="match status" value="2"/>
</dbReference>
<dbReference type="Proteomes" id="UP000002051">
    <property type="component" value="Unassembled WGS sequence"/>
</dbReference>
<reference evidence="7 10" key="2">
    <citation type="journal article" date="2014" name="BMC Genomics">
        <title>An improved genome release (version Mt4.0) for the model legume Medicago truncatula.</title>
        <authorList>
            <person name="Tang H."/>
            <person name="Krishnakumar V."/>
            <person name="Bidwell S."/>
            <person name="Rosen B."/>
            <person name="Chan A."/>
            <person name="Zhou S."/>
            <person name="Gentzbittel L."/>
            <person name="Childs K.L."/>
            <person name="Yandell M."/>
            <person name="Gundlach H."/>
            <person name="Mayer K.F."/>
            <person name="Schwartz D.C."/>
            <person name="Town C.D."/>
        </authorList>
    </citation>
    <scope>GENOME REANNOTATION</scope>
    <source>
        <strain evidence="7">A17</strain>
        <strain evidence="9 10">cv. Jemalong A17</strain>
    </source>
</reference>
<dbReference type="KEGG" id="mtr:25484550"/>
<reference evidence="8" key="5">
    <citation type="journal article" date="2018" name="Nat. Plants">
        <title>Whole-genome landscape of Medicago truncatula symbiotic genes.</title>
        <authorList>
            <person name="Pecrix Y."/>
            <person name="Gamas P."/>
            <person name="Carrere S."/>
        </authorList>
    </citation>
    <scope>NUCLEOTIDE SEQUENCE</scope>
    <source>
        <tissue evidence="8">Leaves</tissue>
    </source>
</reference>
<accession>A0A072VNC6</accession>
<dbReference type="HOGENOM" id="CLU_013463_1_0_1"/>
<gene>
    <name evidence="9" type="primary">25484550</name>
    <name evidence="7" type="ordered locus">MTR_1g077640</name>
    <name evidence="8" type="ORF">MtrunA17_Chr1g0188861</name>
</gene>
<dbReference type="EnsemblPlants" id="KEH42888">
    <property type="protein sequence ID" value="KEH42888"/>
    <property type="gene ID" value="MTR_1g077640"/>
</dbReference>
<evidence type="ECO:0000256" key="3">
    <source>
        <dbReference type="ARBA" id="ARBA00023163"/>
    </source>
</evidence>
<dbReference type="GO" id="GO:0006355">
    <property type="term" value="P:regulation of DNA-templated transcription"/>
    <property type="evidence" value="ECO:0000318"/>
    <property type="project" value="GO_Central"/>
</dbReference>
<evidence type="ECO:0000256" key="5">
    <source>
        <dbReference type="SAM" id="MobiDB-lite"/>
    </source>
</evidence>
<keyword evidence="3" id="KW-0804">Transcription</keyword>
<evidence type="ECO:0000313" key="11">
    <source>
        <dbReference type="Proteomes" id="UP000265566"/>
    </source>
</evidence>
<reference evidence="11" key="4">
    <citation type="journal article" date="2018" name="Nat. Plants">
        <title>Whole-genome landscape of Medicago truncatula symbiotic genes.</title>
        <authorList>
            <person name="Pecrix Y."/>
            <person name="Staton S.E."/>
            <person name="Sallet E."/>
            <person name="Lelandais-Briere C."/>
            <person name="Moreau S."/>
            <person name="Carrere S."/>
            <person name="Blein T."/>
            <person name="Jardinaud M.F."/>
            <person name="Latrasse D."/>
            <person name="Zouine M."/>
            <person name="Zahm M."/>
            <person name="Kreplak J."/>
            <person name="Mayjonade B."/>
            <person name="Satge C."/>
            <person name="Perez M."/>
            <person name="Cauet S."/>
            <person name="Marande W."/>
            <person name="Chantry-Darmon C."/>
            <person name="Lopez-Roques C."/>
            <person name="Bouchez O."/>
            <person name="Berard A."/>
            <person name="Debelle F."/>
            <person name="Munos S."/>
            <person name="Bendahmane A."/>
            <person name="Berges H."/>
            <person name="Niebel A."/>
            <person name="Buitink J."/>
            <person name="Frugier F."/>
            <person name="Benhamed M."/>
            <person name="Crespi M."/>
            <person name="Gouzy J."/>
            <person name="Gamas P."/>
        </authorList>
    </citation>
    <scope>NUCLEOTIDE SEQUENCE [LARGE SCALE GENOMIC DNA]</scope>
    <source>
        <strain evidence="11">cv. Jemalong A17</strain>
    </source>
</reference>
<dbReference type="InterPro" id="IPR036638">
    <property type="entry name" value="HLH_DNA-bd_sf"/>
</dbReference>
<evidence type="ECO:0000256" key="2">
    <source>
        <dbReference type="ARBA" id="ARBA00023015"/>
    </source>
</evidence>
<sequence length="767" mass="86211">MEMAMSFSLRNKLKTLCAYGDGWSYAIFWRFHQRNPMLLNVEETYYEEQLGEEITKIVPQVHLLGEGIVGEAAFTGKHSWLHSVSSEDDSGLYQQLSSGIIKTIVAIPVNACGVVLFGSRNKILETTDFLDQTQSLLKEINGIDMIDGSGNEVLSMDFTNDDLNGLLASISSKNSCDWNLKYAHEENHKDLREVFSSFEEGITSVEFDSSSFNDQFKDTIEAFLQPNSSMNNLISKSTSLFGEKSCFESLEQQFVSEIMAQEVADVSTSFASSIVQDTELTSLQNMDRVSFQDKHSSQSDVVIEVDLPSSSKTLLQGISNTLELVDMSEEFLKFSSMDDLCQWFAPSSEDTSICRKMIQLDNTLSESIEFNPDCTDLGLAEKETSVVIHNSENGFLDSTEFDLGCDQGSEWWGNLLTPVVSADTDNTGFSECISELNTGTPTDNTRKRLFSELGIEELLRGEAIYNNPFNSSNFENELLSSNKKQMVELSPLNQTQVHFANLDGTETRPNLMHSVSDLDKSNSVITRKDTLPKLQVGMLVNDRNSINLKRAVPVHPRKLDEPAKPNKKKAKPGESTRPRPKDRQQIQDCLKELRGIIPHGGKCSIDSLLDRTIRYMLFLRGVIKYADILQEPNETKLIEQANEVVPKDSNVAHNKNHGATWAYEVKNQTMVCPIIVEDMKSPGQMLIEILCEDQGFFLEIVDIIRGFGLNILKAKMETRKKKLWAHFIVEANRHVTRIDVFWSLINLLQQPNTAAIDSSNKHCNTIN</sequence>
<organism evidence="7 10">
    <name type="scientific">Medicago truncatula</name>
    <name type="common">Barrel medic</name>
    <name type="synonym">Medicago tribuloides</name>
    <dbReference type="NCBI Taxonomy" id="3880"/>
    <lineage>
        <taxon>Eukaryota</taxon>
        <taxon>Viridiplantae</taxon>
        <taxon>Streptophyta</taxon>
        <taxon>Embryophyta</taxon>
        <taxon>Tracheophyta</taxon>
        <taxon>Spermatophyta</taxon>
        <taxon>Magnoliopsida</taxon>
        <taxon>eudicotyledons</taxon>
        <taxon>Gunneridae</taxon>
        <taxon>Pentapetalae</taxon>
        <taxon>rosids</taxon>
        <taxon>fabids</taxon>
        <taxon>Fabales</taxon>
        <taxon>Fabaceae</taxon>
        <taxon>Papilionoideae</taxon>
        <taxon>50 kb inversion clade</taxon>
        <taxon>NPAAA clade</taxon>
        <taxon>Hologalegina</taxon>
        <taxon>IRL clade</taxon>
        <taxon>Trifolieae</taxon>
        <taxon>Medicago</taxon>
    </lineage>
</organism>
<protein>
    <submittedName>
        <fullName evidence="7">BHLH transcription factor-like protein</fullName>
    </submittedName>
    <submittedName>
        <fullName evidence="8">Putative transcription factor bHLH family</fullName>
    </submittedName>
</protein>
<feature type="domain" description="BHLH" evidence="6">
    <location>
        <begin position="570"/>
        <end position="619"/>
    </location>
</feature>
<dbReference type="InterPro" id="IPR011598">
    <property type="entry name" value="bHLH_dom"/>
</dbReference>
<dbReference type="CDD" id="cd04873">
    <property type="entry name" value="ACT_UUR-ACR-like"/>
    <property type="match status" value="1"/>
</dbReference>
<proteinExistence type="predicted"/>
<dbReference type="Pfam" id="PF23176">
    <property type="entry name" value="bHLH_LHW"/>
    <property type="match status" value="1"/>
</dbReference>
<comment type="subcellular location">
    <subcellularLocation>
        <location evidence="1">Nucleus</location>
    </subcellularLocation>
</comment>
<dbReference type="GO" id="GO:0046983">
    <property type="term" value="F:protein dimerization activity"/>
    <property type="evidence" value="ECO:0007669"/>
    <property type="project" value="InterPro"/>
</dbReference>
<dbReference type="PANTHER" id="PTHR46196:SF2">
    <property type="entry name" value="TRANSCRIPTION FACTOR BHLH157"/>
    <property type="match status" value="1"/>
</dbReference>
<dbReference type="EMBL" id="CM001217">
    <property type="protein sequence ID" value="KEH42888.1"/>
    <property type="molecule type" value="Genomic_DNA"/>
</dbReference>
<dbReference type="Proteomes" id="UP000265566">
    <property type="component" value="Chromosome 1"/>
</dbReference>
<keyword evidence="2" id="KW-0805">Transcription regulation</keyword>
<reference evidence="7 10" key="1">
    <citation type="journal article" date="2011" name="Nature">
        <title>The Medicago genome provides insight into the evolution of rhizobial symbioses.</title>
        <authorList>
            <person name="Young N.D."/>
            <person name="Debelle F."/>
            <person name="Oldroyd G.E."/>
            <person name="Geurts R."/>
            <person name="Cannon S.B."/>
            <person name="Udvardi M.K."/>
            <person name="Benedito V.A."/>
            <person name="Mayer K.F."/>
            <person name="Gouzy J."/>
            <person name="Schoof H."/>
            <person name="Van de Peer Y."/>
            <person name="Proost S."/>
            <person name="Cook D.R."/>
            <person name="Meyers B.C."/>
            <person name="Spannagl M."/>
            <person name="Cheung F."/>
            <person name="De Mita S."/>
            <person name="Krishnakumar V."/>
            <person name="Gundlach H."/>
            <person name="Zhou S."/>
            <person name="Mudge J."/>
            <person name="Bharti A.K."/>
            <person name="Murray J.D."/>
            <person name="Naoumkina M.A."/>
            <person name="Rosen B."/>
            <person name="Silverstein K.A."/>
            <person name="Tang H."/>
            <person name="Rombauts S."/>
            <person name="Zhao P.X."/>
            <person name="Zhou P."/>
            <person name="Barbe V."/>
            <person name="Bardou P."/>
            <person name="Bechner M."/>
            <person name="Bellec A."/>
            <person name="Berger A."/>
            <person name="Berges H."/>
            <person name="Bidwell S."/>
            <person name="Bisseling T."/>
            <person name="Choisne N."/>
            <person name="Couloux A."/>
            <person name="Denny R."/>
            <person name="Deshpande S."/>
            <person name="Dai X."/>
            <person name="Doyle J.J."/>
            <person name="Dudez A.M."/>
            <person name="Farmer A.D."/>
            <person name="Fouteau S."/>
            <person name="Franken C."/>
            <person name="Gibelin C."/>
            <person name="Gish J."/>
            <person name="Goldstein S."/>
            <person name="Gonzalez A.J."/>
            <person name="Green P.J."/>
            <person name="Hallab A."/>
            <person name="Hartog M."/>
            <person name="Hua A."/>
            <person name="Humphray S.J."/>
            <person name="Jeong D.H."/>
            <person name="Jing Y."/>
            <person name="Jocker A."/>
            <person name="Kenton S.M."/>
            <person name="Kim D.J."/>
            <person name="Klee K."/>
            <person name="Lai H."/>
            <person name="Lang C."/>
            <person name="Lin S."/>
            <person name="Macmil S.L."/>
            <person name="Magdelenat G."/>
            <person name="Matthews L."/>
            <person name="McCorrison J."/>
            <person name="Monaghan E.L."/>
            <person name="Mun J.H."/>
            <person name="Najar F.Z."/>
            <person name="Nicholson C."/>
            <person name="Noirot C."/>
            <person name="O'Bleness M."/>
            <person name="Paule C.R."/>
            <person name="Poulain J."/>
            <person name="Prion F."/>
            <person name="Qin B."/>
            <person name="Qu C."/>
            <person name="Retzel E.F."/>
            <person name="Riddle C."/>
            <person name="Sallet E."/>
            <person name="Samain S."/>
            <person name="Samson N."/>
            <person name="Sanders I."/>
            <person name="Saurat O."/>
            <person name="Scarpelli C."/>
            <person name="Schiex T."/>
            <person name="Segurens B."/>
            <person name="Severin A.J."/>
            <person name="Sherrier D.J."/>
            <person name="Shi R."/>
            <person name="Sims S."/>
            <person name="Singer S.R."/>
            <person name="Sinharoy S."/>
            <person name="Sterck L."/>
            <person name="Viollet A."/>
            <person name="Wang B.B."/>
            <person name="Wang K."/>
            <person name="Wang M."/>
            <person name="Wang X."/>
            <person name="Warfsmann J."/>
            <person name="Weissenbach J."/>
            <person name="White D.D."/>
            <person name="White J.D."/>
            <person name="Wiley G.B."/>
            <person name="Wincker P."/>
            <person name="Xing Y."/>
            <person name="Yang L."/>
            <person name="Yao Z."/>
            <person name="Ying F."/>
            <person name="Zhai J."/>
            <person name="Zhou L."/>
            <person name="Zuber A."/>
            <person name="Denarie J."/>
            <person name="Dixon R.A."/>
            <person name="May G.D."/>
            <person name="Schwartz D.C."/>
            <person name="Rogers J."/>
            <person name="Quetier F."/>
            <person name="Town C.D."/>
            <person name="Roe B.A."/>
        </authorList>
    </citation>
    <scope>NUCLEOTIDE SEQUENCE [LARGE SCALE GENOMIC DNA]</scope>
    <source>
        <strain evidence="7">A17</strain>
        <strain evidence="9 10">cv. Jemalong A17</strain>
    </source>
</reference>
<evidence type="ECO:0000313" key="9">
    <source>
        <dbReference type="EnsemblPlants" id="KEH42888"/>
    </source>
</evidence>
<evidence type="ECO:0000313" key="10">
    <source>
        <dbReference type="Proteomes" id="UP000002051"/>
    </source>
</evidence>
<dbReference type="PANTHER" id="PTHR46196">
    <property type="entry name" value="TRANSCRIPTION FACTOR BHLH155-LIKE ISOFORM X1-RELATED"/>
    <property type="match status" value="1"/>
</dbReference>
<dbReference type="GO" id="GO:0003700">
    <property type="term" value="F:DNA-binding transcription factor activity"/>
    <property type="evidence" value="ECO:0007669"/>
    <property type="project" value="InterPro"/>
</dbReference>
<dbReference type="SUPFAM" id="SSF47459">
    <property type="entry name" value="HLH, helix-loop-helix DNA-binding domain"/>
    <property type="match status" value="1"/>
</dbReference>
<feature type="region of interest" description="Disordered" evidence="5">
    <location>
        <begin position="550"/>
        <end position="585"/>
    </location>
</feature>
<dbReference type="EMBL" id="PSQE01000001">
    <property type="protein sequence ID" value="RHN80489.1"/>
    <property type="molecule type" value="Genomic_DNA"/>
</dbReference>
<keyword evidence="10" id="KW-1185">Reference proteome</keyword>
<dbReference type="InterPro" id="IPR025610">
    <property type="entry name" value="MYC/MYB_N"/>
</dbReference>
<dbReference type="InterPro" id="IPR043561">
    <property type="entry name" value="LHW-like"/>
</dbReference>
<dbReference type="Gramene" id="rna4424">
    <property type="protein sequence ID" value="RHN80489.1"/>
    <property type="gene ID" value="gene4424"/>
</dbReference>
<keyword evidence="4" id="KW-0539">Nucleus</keyword>
<evidence type="ECO:0000313" key="7">
    <source>
        <dbReference type="EMBL" id="KEH42888.1"/>
    </source>
</evidence>
<reference evidence="9" key="3">
    <citation type="submission" date="2015-04" db="UniProtKB">
        <authorList>
            <consortium name="EnsemblPlants"/>
        </authorList>
    </citation>
    <scope>IDENTIFICATION</scope>
    <source>
        <strain evidence="9">cv. Jemalong A17</strain>
    </source>
</reference>
<dbReference type="GO" id="GO:0005634">
    <property type="term" value="C:nucleus"/>
    <property type="evidence" value="ECO:0007669"/>
    <property type="project" value="UniProtKB-SubCell"/>
</dbReference>
<evidence type="ECO:0000313" key="8">
    <source>
        <dbReference type="EMBL" id="RHN80489.1"/>
    </source>
</evidence>
<name>A0A072VNC6_MEDTR</name>
<evidence type="ECO:0000256" key="4">
    <source>
        <dbReference type="ARBA" id="ARBA00023242"/>
    </source>
</evidence>
<dbReference type="OrthoDB" id="1883654at2759"/>
<evidence type="ECO:0000256" key="1">
    <source>
        <dbReference type="ARBA" id="ARBA00004123"/>
    </source>
</evidence>
<dbReference type="STRING" id="3880.A0A072VNC6"/>
<feature type="compositionally biased region" description="Basic and acidic residues" evidence="5">
    <location>
        <begin position="571"/>
        <end position="585"/>
    </location>
</feature>
<dbReference type="PROSITE" id="PS50888">
    <property type="entry name" value="BHLH"/>
    <property type="match status" value="1"/>
</dbReference>
<evidence type="ECO:0000259" key="6">
    <source>
        <dbReference type="PROSITE" id="PS50888"/>
    </source>
</evidence>
<dbReference type="AlphaFoldDB" id="A0A072VNC6"/>